<dbReference type="Gene3D" id="3.30.1310.10">
    <property type="entry name" value="Nucleoid-associated protein YbaB-like domain"/>
    <property type="match status" value="1"/>
</dbReference>
<evidence type="ECO:0000256" key="3">
    <source>
        <dbReference type="SAM" id="Coils"/>
    </source>
</evidence>
<dbReference type="OrthoDB" id="9803080at2"/>
<evidence type="ECO:0000256" key="2">
    <source>
        <dbReference type="HAMAP-Rule" id="MF_00274"/>
    </source>
</evidence>
<keyword evidence="3" id="KW-0175">Coiled coil</keyword>
<dbReference type="Proteomes" id="UP000032160">
    <property type="component" value="Chromosome I"/>
</dbReference>
<evidence type="ECO:0000256" key="1">
    <source>
        <dbReference type="ARBA" id="ARBA00023125"/>
    </source>
</evidence>
<proteinExistence type="inferred from homology"/>
<dbReference type="GO" id="GO:0005829">
    <property type="term" value="C:cytosol"/>
    <property type="evidence" value="ECO:0007669"/>
    <property type="project" value="TreeGrafter"/>
</dbReference>
<dbReference type="GO" id="GO:0043590">
    <property type="term" value="C:bacterial nucleoid"/>
    <property type="evidence" value="ECO:0007669"/>
    <property type="project" value="UniProtKB-UniRule"/>
</dbReference>
<dbReference type="PANTHER" id="PTHR33449:SF1">
    <property type="entry name" value="NUCLEOID-ASSOCIATED PROTEIN YBAB"/>
    <property type="match status" value="1"/>
</dbReference>
<dbReference type="RefSeq" id="WP_043948059.1">
    <property type="nucleotide sequence ID" value="NZ_HG966617.1"/>
</dbReference>
<dbReference type="InterPro" id="IPR036894">
    <property type="entry name" value="YbaB-like_sf"/>
</dbReference>
<dbReference type="PATRIC" id="fig|1458461.3.peg.73"/>
<dbReference type="HOGENOM" id="CLU_140930_0_1_5"/>
<comment type="subcellular location">
    <subcellularLocation>
        <location evidence="2">Cytoplasm</location>
        <location evidence="2">Nucleoid</location>
    </subcellularLocation>
</comment>
<gene>
    <name evidence="4" type="ORF">BN1012_Phect73</name>
</gene>
<comment type="function">
    <text evidence="2">Binds to DNA and alters its conformation. May be involved in regulation of gene expression, nucleoid organization and DNA protection.</text>
</comment>
<dbReference type="InterPro" id="IPR004401">
    <property type="entry name" value="YbaB/EbfC"/>
</dbReference>
<comment type="similarity">
    <text evidence="2">Belongs to the YbaB/EbfC family.</text>
</comment>
<dbReference type="KEGG" id="pect:BN1012_Phect73"/>
<dbReference type="Pfam" id="PF02575">
    <property type="entry name" value="YbaB_DNA_bd"/>
    <property type="match status" value="1"/>
</dbReference>
<comment type="subunit">
    <text evidence="2">Homodimer.</text>
</comment>
<accession>X5MBL7</accession>
<reference evidence="4 5" key="1">
    <citation type="journal article" date="2014" name="Front. Genet.">
        <title>Genome and metabolic network of "Candidatus Phaeomarinobacter ectocarpi" Ec32, a new candidate genus of Alphaproteobacteria frequently associated with brown algae.</title>
        <authorList>
            <person name="Dittami S.M."/>
            <person name="Barbeyron T."/>
            <person name="Boyen C."/>
            <person name="Cambefort J."/>
            <person name="Collet G."/>
            <person name="Delage L."/>
            <person name="Gobet A."/>
            <person name="Groisillier A."/>
            <person name="Leblanc C."/>
            <person name="Michel G."/>
            <person name="Scornet D."/>
            <person name="Siegel A."/>
            <person name="Tapia J.E."/>
            <person name="Tonon T."/>
        </authorList>
    </citation>
    <scope>NUCLEOTIDE SEQUENCE [LARGE SCALE GENOMIC DNA]</scope>
    <source>
        <strain evidence="4 5">Ec32</strain>
    </source>
</reference>
<keyword evidence="5" id="KW-1185">Reference proteome</keyword>
<evidence type="ECO:0000313" key="5">
    <source>
        <dbReference type="Proteomes" id="UP000032160"/>
    </source>
</evidence>
<dbReference type="AlphaFoldDB" id="X5MBL7"/>
<dbReference type="PANTHER" id="PTHR33449">
    <property type="entry name" value="NUCLEOID-ASSOCIATED PROTEIN YBAB"/>
    <property type="match status" value="1"/>
</dbReference>
<organism evidence="4 5">
    <name type="scientific">Candidatus Phaeomarinibacter ectocarpi</name>
    <dbReference type="NCBI Taxonomy" id="1458461"/>
    <lineage>
        <taxon>Bacteria</taxon>
        <taxon>Pseudomonadati</taxon>
        <taxon>Pseudomonadota</taxon>
        <taxon>Alphaproteobacteria</taxon>
        <taxon>Hyphomicrobiales</taxon>
        <taxon>Parvibaculaceae</taxon>
        <taxon>Candidatus Phaeomarinibacter</taxon>
    </lineage>
</organism>
<name>X5MBL7_9HYPH</name>
<dbReference type="HAMAP" id="MF_00274">
    <property type="entry name" value="DNA_YbaB_EbfC"/>
    <property type="match status" value="1"/>
</dbReference>
<feature type="coiled-coil region" evidence="3">
    <location>
        <begin position="4"/>
        <end position="31"/>
    </location>
</feature>
<dbReference type="SUPFAM" id="SSF82607">
    <property type="entry name" value="YbaB-like"/>
    <property type="match status" value="1"/>
</dbReference>
<sequence length="105" mass="11204">MKNLTGLMKQAQEIQARMGEMQERVAALEVEGTSGAGLVTVTLRGKGELKGVKIDPSLMVADEVEILEDLLVAAHADAKARLDDKLQEEMKSVTGGMPLPPGFSL</sequence>
<evidence type="ECO:0000313" key="4">
    <source>
        <dbReference type="EMBL" id="CDO58287.1"/>
    </source>
</evidence>
<keyword evidence="1 2" id="KW-0238">DNA-binding</keyword>
<dbReference type="EMBL" id="HG966617">
    <property type="protein sequence ID" value="CDO58287.1"/>
    <property type="molecule type" value="Genomic_DNA"/>
</dbReference>
<keyword evidence="2" id="KW-0963">Cytoplasm</keyword>
<dbReference type="GO" id="GO:0003677">
    <property type="term" value="F:DNA binding"/>
    <property type="evidence" value="ECO:0007669"/>
    <property type="project" value="UniProtKB-UniRule"/>
</dbReference>
<dbReference type="NCBIfam" id="TIGR00103">
    <property type="entry name" value="DNA_YbaB_EbfC"/>
    <property type="match status" value="1"/>
</dbReference>
<protein>
    <recommendedName>
        <fullName evidence="2">Nucleoid-associated protein BN1012_Phect73</fullName>
    </recommendedName>
</protein>
<dbReference type="STRING" id="1458461.BN1012_Phect73"/>
<dbReference type="PIRSF" id="PIRSF004555">
    <property type="entry name" value="UCP004555"/>
    <property type="match status" value="1"/>
</dbReference>